<comment type="caution">
    <text evidence="2">The sequence shown here is derived from an EMBL/GenBank/DDBJ whole genome shotgun (WGS) entry which is preliminary data.</text>
</comment>
<dbReference type="EMBL" id="JAMQKC010000001">
    <property type="protein sequence ID" value="MDC3415577.1"/>
    <property type="molecule type" value="Genomic_DNA"/>
</dbReference>
<dbReference type="SUPFAM" id="SSF53187">
    <property type="entry name" value="Zn-dependent exopeptidases"/>
    <property type="match status" value="1"/>
</dbReference>
<dbReference type="NCBIfam" id="TIGR02867">
    <property type="entry name" value="spore_II_P"/>
    <property type="match status" value="1"/>
</dbReference>
<dbReference type="InterPro" id="IPR010897">
    <property type="entry name" value="Spore_II_P"/>
</dbReference>
<name>A0A9X3WAH1_9BACI</name>
<keyword evidence="3" id="KW-1185">Reference proteome</keyword>
<protein>
    <submittedName>
        <fullName evidence="2">Stage II sporulation protein P</fullName>
    </submittedName>
</protein>
<dbReference type="AlphaFoldDB" id="A0A9X3WAH1"/>
<proteinExistence type="predicted"/>
<evidence type="ECO:0000256" key="1">
    <source>
        <dbReference type="SAM" id="MobiDB-lite"/>
    </source>
</evidence>
<evidence type="ECO:0000313" key="3">
    <source>
        <dbReference type="Proteomes" id="UP001145069"/>
    </source>
</evidence>
<accession>A0A9X3WAH1</accession>
<gene>
    <name evidence="2" type="ORF">NC799_01460</name>
</gene>
<feature type="region of interest" description="Disordered" evidence="1">
    <location>
        <begin position="156"/>
        <end position="177"/>
    </location>
</feature>
<dbReference type="Proteomes" id="UP001145069">
    <property type="component" value="Unassembled WGS sequence"/>
</dbReference>
<evidence type="ECO:0000313" key="2">
    <source>
        <dbReference type="EMBL" id="MDC3415577.1"/>
    </source>
</evidence>
<organism evidence="2 3">
    <name type="scientific">Aquibacillus salsiterrae</name>
    <dbReference type="NCBI Taxonomy" id="2950439"/>
    <lineage>
        <taxon>Bacteria</taxon>
        <taxon>Bacillati</taxon>
        <taxon>Bacillota</taxon>
        <taxon>Bacilli</taxon>
        <taxon>Bacillales</taxon>
        <taxon>Bacillaceae</taxon>
        <taxon>Aquibacillus</taxon>
    </lineage>
</organism>
<reference evidence="2" key="1">
    <citation type="submission" date="2022-06" db="EMBL/GenBank/DDBJ databases">
        <title>Aquibacillus sp. a new bacterium isolated from soil saline samples.</title>
        <authorList>
            <person name="Galisteo C."/>
            <person name="De La Haba R."/>
            <person name="Sanchez-Porro C."/>
            <person name="Ventosa A."/>
        </authorList>
    </citation>
    <scope>NUCLEOTIDE SEQUENCE</scope>
    <source>
        <strain evidence="2">3ASR75-54</strain>
    </source>
</reference>
<sequence>MKLTNKLSSMNRLMNQSKPLYKKASAMILLICVLFIFIGVLTSIQPAYRLSSSTINDWTSQIKGSSFLHLMSMENKSFERAYPENTESIDWSDVAFQMATSVKPNDARSLLGRELPGFESYDRKILIAGEGTDYTNLTYESTPPLDTVLKDREAQMPEEEVNDKESEQNSSNQTTGDRDVVFIYNSHNRESFLPSLPDAKNADDAYHSEVNITKVSEKLGEALENYGVGTQVDKTDIMNLLVEKNWNYTDSYKASRPIVEEALASNKSLDFVFDLHRDSSGRKLTTKTIDGKEYGKIMFVIGGNNANYEKNFQLASELHDRLEDKYPGLSRGVEKYQGAGRDGVYNQDVSSNAITIEIGGVDNSFDELYRTADALAEVFSDYYWDAEKVQANP</sequence>
<dbReference type="Pfam" id="PF07454">
    <property type="entry name" value="SpoIIP"/>
    <property type="match status" value="1"/>
</dbReference>